<dbReference type="AlphaFoldDB" id="A0A835AKE4"/>
<feature type="compositionally biased region" description="Low complexity" evidence="5">
    <location>
        <begin position="293"/>
        <end position="310"/>
    </location>
</feature>
<dbReference type="InterPro" id="IPR001245">
    <property type="entry name" value="Ser-Thr/Tyr_kinase_cat_dom"/>
</dbReference>
<feature type="region of interest" description="Disordered" evidence="5">
    <location>
        <begin position="232"/>
        <end position="262"/>
    </location>
</feature>
<dbReference type="Gene3D" id="3.30.200.20">
    <property type="entry name" value="Phosphorylase Kinase, domain 1"/>
    <property type="match status" value="1"/>
</dbReference>
<dbReference type="InterPro" id="IPR011009">
    <property type="entry name" value="Kinase-like_dom_sf"/>
</dbReference>
<dbReference type="Pfam" id="PF07714">
    <property type="entry name" value="PK_Tyr_Ser-Thr"/>
    <property type="match status" value="1"/>
</dbReference>
<dbReference type="OrthoDB" id="778574at2759"/>
<keyword evidence="2" id="KW-0547">Nucleotide-binding</keyword>
<comment type="caution">
    <text evidence="7">The sequence shown here is derived from an EMBL/GenBank/DDBJ whole genome shotgun (WGS) entry which is preliminary data.</text>
</comment>
<name>A0A835AKE4_9POAL</name>
<evidence type="ECO:0000256" key="1">
    <source>
        <dbReference type="ARBA" id="ARBA00022679"/>
    </source>
</evidence>
<dbReference type="PROSITE" id="PS50011">
    <property type="entry name" value="PROTEIN_KINASE_DOM"/>
    <property type="match status" value="1"/>
</dbReference>
<evidence type="ECO:0000259" key="6">
    <source>
        <dbReference type="PROSITE" id="PS50011"/>
    </source>
</evidence>
<evidence type="ECO:0000256" key="5">
    <source>
        <dbReference type="SAM" id="MobiDB-lite"/>
    </source>
</evidence>
<evidence type="ECO:0000256" key="4">
    <source>
        <dbReference type="ARBA" id="ARBA00022840"/>
    </source>
</evidence>
<dbReference type="SUPFAM" id="SSF56112">
    <property type="entry name" value="Protein kinase-like (PK-like)"/>
    <property type="match status" value="1"/>
</dbReference>
<feature type="region of interest" description="Disordered" evidence="5">
    <location>
        <begin position="284"/>
        <end position="335"/>
    </location>
</feature>
<evidence type="ECO:0000256" key="3">
    <source>
        <dbReference type="ARBA" id="ARBA00022777"/>
    </source>
</evidence>
<feature type="compositionally biased region" description="Pro residues" evidence="5">
    <location>
        <begin position="311"/>
        <end position="326"/>
    </location>
</feature>
<dbReference type="GO" id="GO:0005524">
    <property type="term" value="F:ATP binding"/>
    <property type="evidence" value="ECO:0007669"/>
    <property type="project" value="UniProtKB-KW"/>
</dbReference>
<feature type="region of interest" description="Disordered" evidence="5">
    <location>
        <begin position="354"/>
        <end position="386"/>
    </location>
</feature>
<keyword evidence="8" id="KW-1185">Reference proteome</keyword>
<keyword evidence="3" id="KW-0418">Kinase</keyword>
<sequence length="617" mass="66430">MWSSDAARTADSSLPPSEVEVETSEDPVPYGEAPPSPSRASVFAALHGLGRSLGGDRAVCRRPGRMDHVLQAEAEDSLRKDAAQSTLPNFSLSQPVPNAAACGGGVALLARPMNEQARGNRTPVTCNEQASHGGDIHVGDDLGTASAVPNSKGGSILFDGRYETWPHVGRHVSAVASLPNLLYAAVRDYSRKRTDIHDDSNSKARVPFRLEKKRKNERSLTCTARLAHVRAHPRAAPTDGTGRTTRTLCPVEPTPTGWPKRRAGWAAPSLVNAQSPSLRLTLPSPSLPPAPTAIPSSRIGNPPCAAAAASPPLPASSPNPTPPPSLVPLARRATQTPHRPHVCTAYRHTHLTTSLSPCAPARGARQQRPGALADEAADGGGGGGMKPRALLERLARPFTRRSSTESRRDREEEADLEAIAAREQRAFRYEALEAATRGFSEKNRLGQGGFGPVYRGRLDDGRDVAVKRLGAGSRQGAREFRNEATLLSRVQHRNVVNLIGYCARGADDKLLVYEYVPNESLDKILFSPASGHCESPRPPIPLRSIACLLPEFYLLPPPREAQSADAILMLRIDEQRRLGIDAAGKSRYTLPVFPAAHAALAALLLYARLERERPILR</sequence>
<reference evidence="7" key="1">
    <citation type="submission" date="2020-07" db="EMBL/GenBank/DDBJ databases">
        <title>Genome sequence and genetic diversity analysis of an under-domesticated orphan crop, white fonio (Digitaria exilis).</title>
        <authorList>
            <person name="Bennetzen J.L."/>
            <person name="Chen S."/>
            <person name="Ma X."/>
            <person name="Wang X."/>
            <person name="Yssel A.E.J."/>
            <person name="Chaluvadi S.R."/>
            <person name="Johnson M."/>
            <person name="Gangashetty P."/>
            <person name="Hamidou F."/>
            <person name="Sanogo M.D."/>
            <person name="Zwaenepoel A."/>
            <person name="Wallace J."/>
            <person name="Van De Peer Y."/>
            <person name="Van Deynze A."/>
        </authorList>
    </citation>
    <scope>NUCLEOTIDE SEQUENCE</scope>
    <source>
        <tissue evidence="7">Leaves</tissue>
    </source>
</reference>
<dbReference type="PANTHER" id="PTHR47973">
    <property type="entry name" value="CYSTEINE-RICH RECEPTOR-LIKE PROTEIN KINASE 3"/>
    <property type="match status" value="1"/>
</dbReference>
<accession>A0A835AKE4</accession>
<organism evidence="7 8">
    <name type="scientific">Digitaria exilis</name>
    <dbReference type="NCBI Taxonomy" id="1010633"/>
    <lineage>
        <taxon>Eukaryota</taxon>
        <taxon>Viridiplantae</taxon>
        <taxon>Streptophyta</taxon>
        <taxon>Embryophyta</taxon>
        <taxon>Tracheophyta</taxon>
        <taxon>Spermatophyta</taxon>
        <taxon>Magnoliopsida</taxon>
        <taxon>Liliopsida</taxon>
        <taxon>Poales</taxon>
        <taxon>Poaceae</taxon>
        <taxon>PACMAD clade</taxon>
        <taxon>Panicoideae</taxon>
        <taxon>Panicodae</taxon>
        <taxon>Paniceae</taxon>
        <taxon>Anthephorinae</taxon>
        <taxon>Digitaria</taxon>
    </lineage>
</organism>
<gene>
    <name evidence="7" type="ORF">HU200_059824</name>
</gene>
<feature type="domain" description="Protein kinase" evidence="6">
    <location>
        <begin position="439"/>
        <end position="617"/>
    </location>
</feature>
<evidence type="ECO:0000313" key="7">
    <source>
        <dbReference type="EMBL" id="KAF8657669.1"/>
    </source>
</evidence>
<keyword evidence="4" id="KW-0067">ATP-binding</keyword>
<proteinExistence type="predicted"/>
<keyword evidence="1" id="KW-0808">Transferase</keyword>
<dbReference type="Proteomes" id="UP000636709">
    <property type="component" value="Unassembled WGS sequence"/>
</dbReference>
<dbReference type="GO" id="GO:0004672">
    <property type="term" value="F:protein kinase activity"/>
    <property type="evidence" value="ECO:0007669"/>
    <property type="project" value="InterPro"/>
</dbReference>
<evidence type="ECO:0000313" key="8">
    <source>
        <dbReference type="Proteomes" id="UP000636709"/>
    </source>
</evidence>
<protein>
    <recommendedName>
        <fullName evidence="6">Protein kinase domain-containing protein</fullName>
    </recommendedName>
</protein>
<evidence type="ECO:0000256" key="2">
    <source>
        <dbReference type="ARBA" id="ARBA00022741"/>
    </source>
</evidence>
<dbReference type="FunFam" id="3.30.200.20:FF:000327">
    <property type="entry name" value="Cysteine-rich receptor-like protein kinase 10"/>
    <property type="match status" value="1"/>
</dbReference>
<dbReference type="InterPro" id="IPR000719">
    <property type="entry name" value="Prot_kinase_dom"/>
</dbReference>
<dbReference type="InterPro" id="IPR052059">
    <property type="entry name" value="CR_Ser/Thr_kinase"/>
</dbReference>
<dbReference type="EMBL" id="JACEFO010002487">
    <property type="protein sequence ID" value="KAF8657669.1"/>
    <property type="molecule type" value="Genomic_DNA"/>
</dbReference>
<feature type="region of interest" description="Disordered" evidence="5">
    <location>
        <begin position="1"/>
        <end position="39"/>
    </location>
</feature>